<dbReference type="CDD" id="cd02440">
    <property type="entry name" value="AdoMet_MTases"/>
    <property type="match status" value="1"/>
</dbReference>
<keyword evidence="2" id="KW-0489">Methyltransferase</keyword>
<dbReference type="InterPro" id="IPR029063">
    <property type="entry name" value="SAM-dependent_MTases_sf"/>
</dbReference>
<dbReference type="AlphaFoldDB" id="A0A8J5NAJ3"/>
<reference evidence="2" key="1">
    <citation type="journal article" date="2021" name="Sci. Adv.">
        <title>The American lobster genome reveals insights on longevity, neural, and immune adaptations.</title>
        <authorList>
            <person name="Polinski J.M."/>
            <person name="Zimin A.V."/>
            <person name="Clark K.F."/>
            <person name="Kohn A.B."/>
            <person name="Sadowski N."/>
            <person name="Timp W."/>
            <person name="Ptitsyn A."/>
            <person name="Khanna P."/>
            <person name="Romanova D.Y."/>
            <person name="Williams P."/>
            <person name="Greenwood S.J."/>
            <person name="Moroz L.L."/>
            <person name="Walt D.R."/>
            <person name="Bodnar A.G."/>
        </authorList>
    </citation>
    <scope>NUCLEOTIDE SEQUENCE</scope>
    <source>
        <strain evidence="2">GMGI-L3</strain>
    </source>
</reference>
<dbReference type="GO" id="GO:0032259">
    <property type="term" value="P:methylation"/>
    <property type="evidence" value="ECO:0007669"/>
    <property type="project" value="UniProtKB-KW"/>
</dbReference>
<organism evidence="2 3">
    <name type="scientific">Homarus americanus</name>
    <name type="common">American lobster</name>
    <dbReference type="NCBI Taxonomy" id="6706"/>
    <lineage>
        <taxon>Eukaryota</taxon>
        <taxon>Metazoa</taxon>
        <taxon>Ecdysozoa</taxon>
        <taxon>Arthropoda</taxon>
        <taxon>Crustacea</taxon>
        <taxon>Multicrustacea</taxon>
        <taxon>Malacostraca</taxon>
        <taxon>Eumalacostraca</taxon>
        <taxon>Eucarida</taxon>
        <taxon>Decapoda</taxon>
        <taxon>Pleocyemata</taxon>
        <taxon>Astacidea</taxon>
        <taxon>Nephropoidea</taxon>
        <taxon>Nephropidae</taxon>
        <taxon>Homarus</taxon>
    </lineage>
</organism>
<dbReference type="InterPro" id="IPR052356">
    <property type="entry name" value="Thiol_S-MT"/>
</dbReference>
<dbReference type="Gene3D" id="3.40.50.150">
    <property type="entry name" value="Vaccinia Virus protein VP39"/>
    <property type="match status" value="1"/>
</dbReference>
<dbReference type="Proteomes" id="UP000747542">
    <property type="component" value="Unassembled WGS sequence"/>
</dbReference>
<dbReference type="Pfam" id="PF08241">
    <property type="entry name" value="Methyltransf_11"/>
    <property type="match status" value="1"/>
</dbReference>
<dbReference type="PANTHER" id="PTHR45036">
    <property type="entry name" value="METHYLTRANSFERASE LIKE 7B"/>
    <property type="match status" value="1"/>
</dbReference>
<dbReference type="SUPFAM" id="SSF53335">
    <property type="entry name" value="S-adenosyl-L-methionine-dependent methyltransferases"/>
    <property type="match status" value="1"/>
</dbReference>
<dbReference type="EMBL" id="JAHLQT010004633">
    <property type="protein sequence ID" value="KAG7175849.1"/>
    <property type="molecule type" value="Genomic_DNA"/>
</dbReference>
<evidence type="ECO:0000313" key="3">
    <source>
        <dbReference type="Proteomes" id="UP000747542"/>
    </source>
</evidence>
<accession>A0A8J5NAJ3</accession>
<keyword evidence="3" id="KW-1185">Reference proteome</keyword>
<dbReference type="GO" id="GO:0008757">
    <property type="term" value="F:S-adenosylmethionine-dependent methyltransferase activity"/>
    <property type="evidence" value="ECO:0007669"/>
    <property type="project" value="InterPro"/>
</dbReference>
<gene>
    <name evidence="2" type="primary">Mettl7A-L1</name>
    <name evidence="2" type="ORF">Hamer_G009873</name>
</gene>
<feature type="domain" description="Methyltransferase type 11" evidence="1">
    <location>
        <begin position="42"/>
        <end position="139"/>
    </location>
</feature>
<keyword evidence="2" id="KW-0808">Transferase</keyword>
<protein>
    <submittedName>
        <fullName evidence="2">Methyltransferase-like protein 7A-like 1</fullName>
    </submittedName>
</protein>
<name>A0A8J5NAJ3_HOMAM</name>
<evidence type="ECO:0000313" key="2">
    <source>
        <dbReference type="EMBL" id="KAG7175849.1"/>
    </source>
</evidence>
<dbReference type="PANTHER" id="PTHR45036:SF1">
    <property type="entry name" value="METHYLTRANSFERASE LIKE 7A"/>
    <property type="match status" value="1"/>
</dbReference>
<dbReference type="InterPro" id="IPR013216">
    <property type="entry name" value="Methyltransf_11"/>
</dbReference>
<evidence type="ECO:0000259" key="1">
    <source>
        <dbReference type="Pfam" id="PF08241"/>
    </source>
</evidence>
<proteinExistence type="predicted"/>
<sequence length="219" mass="24791">MSRLTKEKDAKLEEVKKDLFASLGAIVSHDPQLRKNKAIKILEVGVGTGVNFSHYPNGSHLTVVDPNPHFVKYYNDNRKKFPNIHSQDIIVTTGEEMDQVESNSVDVVVMTLVLCSVGHTDKILQQILRVLVPGGKFYFLEHIREFDSEKYGIRQKLQDFLTETGIWPLLFDGCCLNRDMLSAINEAGFSSVIGERFYAPISNFFFKIIQPQLKGVAEK</sequence>
<comment type="caution">
    <text evidence="2">The sequence shown here is derived from an EMBL/GenBank/DDBJ whole genome shotgun (WGS) entry which is preliminary data.</text>
</comment>